<dbReference type="WBParaSite" id="Minc3s04253g35861">
    <property type="protein sequence ID" value="Minc3s04253g35861"/>
    <property type="gene ID" value="Minc3s04253g35861"/>
</dbReference>
<proteinExistence type="predicted"/>
<keyword evidence="2" id="KW-0812">Transmembrane</keyword>
<feature type="domain" description="Integrase catalytic" evidence="3">
    <location>
        <begin position="63"/>
        <end position="249"/>
    </location>
</feature>
<feature type="region of interest" description="Disordered" evidence="1">
    <location>
        <begin position="930"/>
        <end position="953"/>
    </location>
</feature>
<sequence length="1575" mass="179238">DSHLETFHGGTNTMTAWVRQKFWIPQIRQVANRIKRKCNKCKIFKVKQFKVPAPPPLPSSRVVKTSPWANIGVDYTGPFTVYENGEEKKRYICLFNCLTTRAVHMEVATDASAAAFLKAFRRFCALCRIPKLIISDNGTNFTASAKVLGDIWKRIALDDSIQAHTATKEISWHFITERAPWRNGFTEIFNKSIKKALRTTFGRIKLSQEEFATILYELSAILNERPLTYISNEIGEEILTPSRLIKLDLESSCVWPKMETSDPNDPEYLPKRELKDVLREEHEKAIKKMDKFWSIWHTHYLAGLRERQERAEKNGSSVAPCVGRVVLIEDEMTPRSSWRMGRIEKLYKGEGGVRTARLKVTGTDKLWKRALNQLYPLEIEGEELGMTECVGSLTWVQIFGPGFLKNENNILTLNQINSSFIQEMEEDLELDYDEIMPEEPPKKEDSTKAHSKNEDKWKGYKIRKFPEFQNRPELHYENGKLRSVIAKVPAHPIVRNERRRQISPTRNRGSYLKKEDYKRRPPIKERELKKKEKSAVPRFEELPQEEPEPSPQQAKIKRRGPKELIEAPKGWGLLEECLPGRGEHRDCRLLNLEALIGNCGGAYLKIAPRSNSHHYRTLLQTFVVEWTFRSFHGSAQSEKERVEAARDLMIRALEKPDEALLAWEEALPILKPLSKEACDWPLATLKRLMELRKSHCQLALRNLTLEPNKAINVVKEEGWARASTKEGQSAAGLLAQRSARVLTEMKAEEIYGKEVKVMHTPTLIIGDKLGVDFGARMMKVFASGPHSPQQLATLVPNKIYVGNEVNSVVVLMGRDYIKEVNGPPEEVKKALRELLKSLKGLVKKIVIVAPPLVQTRKVEFERLYSMMFEVCKETSGVEFLKTGFSKYEGCPELTTSAGELTEAGTEHLKEELMKKGVEIERKEKKAFCPKKREVQQEDTNKPGTSGSGRTRGAPRVFVNRGSFLAFLVIWALATTIGVSATPLEIDAYWCRFGESQLWDLSKKVSCLDIKSPELKTAPLAINIYEKIESPLVFGAYWCEIRRDITTYYSNWLGDIFPKHKTEWLELEGEECLLMGRKKKCPFGSMIDSGAGGYMTKNALELKKPGFFERVLNKELQANVSNCYVHNATILVDRETWEVTIPGGVRKGTCFLKNGSCPLINAMVTWEEMLPVDRCKYGLIKSNWAGEVELVHRIWSTPTQDFVLSWKEPKRIIDCGIRALVVSDQGLAINEAQYNRLIEMGTRNRRGLVSGAIMAGADTAGSFGAIRALNRTLAAIAKENCLQKSQRMAELTRRFAKNPEGAAFILLNRTVQARWAADGLLQTWECVPIPMGEIKFRKSKLADGCFQFAPVNTTILGRPFTGFLDPVTLVLSDTSPKGPCEKFQIHYFRVPLQEGKGGWKVFSVDQTTGEAPTNVPKVIEWKSEGGMKLPILQATVFHQVLHSPLSNFVPADHGEEINRRLLEKESKVEEKLKENAKDQFGFPILGLGEMEKEFKESMSRCFEIWQIICNLFVSIQIMGLAAAFLITKIRQDMWLWQLGTKTTQRSKRLIREKEDAEEPSPPKRRRLNRGCGECKK</sequence>
<keyword evidence="2" id="KW-0472">Membrane</keyword>
<dbReference type="PANTHER" id="PTHR47331">
    <property type="entry name" value="PHD-TYPE DOMAIN-CONTAINING PROTEIN"/>
    <property type="match status" value="1"/>
</dbReference>
<organism evidence="4 5">
    <name type="scientific">Meloidogyne incognita</name>
    <name type="common">Southern root-knot nematode worm</name>
    <name type="synonym">Oxyuris incognita</name>
    <dbReference type="NCBI Taxonomy" id="6306"/>
    <lineage>
        <taxon>Eukaryota</taxon>
        <taxon>Metazoa</taxon>
        <taxon>Ecdysozoa</taxon>
        <taxon>Nematoda</taxon>
        <taxon>Chromadorea</taxon>
        <taxon>Rhabditida</taxon>
        <taxon>Tylenchina</taxon>
        <taxon>Tylenchomorpha</taxon>
        <taxon>Tylenchoidea</taxon>
        <taxon>Meloidogynidae</taxon>
        <taxon>Meloidogyninae</taxon>
        <taxon>Meloidogyne</taxon>
        <taxon>Meloidogyne incognita group</taxon>
    </lineage>
</organism>
<dbReference type="Pfam" id="PF18701">
    <property type="entry name" value="DUF5641"/>
    <property type="match status" value="1"/>
</dbReference>
<dbReference type="PROSITE" id="PS50994">
    <property type="entry name" value="INTEGRASE"/>
    <property type="match status" value="1"/>
</dbReference>
<keyword evidence="4" id="KW-1185">Reference proteome</keyword>
<keyword evidence="2" id="KW-1133">Transmembrane helix</keyword>
<dbReference type="InterPro" id="IPR036397">
    <property type="entry name" value="RNaseH_sf"/>
</dbReference>
<dbReference type="GO" id="GO:0003676">
    <property type="term" value="F:nucleic acid binding"/>
    <property type="evidence" value="ECO:0007669"/>
    <property type="project" value="InterPro"/>
</dbReference>
<dbReference type="Gene3D" id="3.30.420.10">
    <property type="entry name" value="Ribonuclease H-like superfamily/Ribonuclease H"/>
    <property type="match status" value="1"/>
</dbReference>
<dbReference type="GO" id="GO:0015074">
    <property type="term" value="P:DNA integration"/>
    <property type="evidence" value="ECO:0007669"/>
    <property type="project" value="InterPro"/>
</dbReference>
<evidence type="ECO:0000256" key="2">
    <source>
        <dbReference type="SAM" id="Phobius"/>
    </source>
</evidence>
<dbReference type="InterPro" id="IPR001584">
    <property type="entry name" value="Integrase_cat-core"/>
</dbReference>
<evidence type="ECO:0000259" key="3">
    <source>
        <dbReference type="PROSITE" id="PS50994"/>
    </source>
</evidence>
<accession>A0A914NC07</accession>
<reference evidence="5" key="1">
    <citation type="submission" date="2022-11" db="UniProtKB">
        <authorList>
            <consortium name="WormBaseParasite"/>
        </authorList>
    </citation>
    <scope>IDENTIFICATION</scope>
</reference>
<evidence type="ECO:0000256" key="1">
    <source>
        <dbReference type="SAM" id="MobiDB-lite"/>
    </source>
</evidence>
<feature type="compositionally biased region" description="Basic and acidic residues" evidence="1">
    <location>
        <begin position="930"/>
        <end position="940"/>
    </location>
</feature>
<dbReference type="Proteomes" id="UP000887563">
    <property type="component" value="Unplaced"/>
</dbReference>
<protein>
    <submittedName>
        <fullName evidence="5">Integrase catalytic domain-containing protein</fullName>
    </submittedName>
</protein>
<evidence type="ECO:0000313" key="4">
    <source>
        <dbReference type="Proteomes" id="UP000887563"/>
    </source>
</evidence>
<dbReference type="SUPFAM" id="SSF53098">
    <property type="entry name" value="Ribonuclease H-like"/>
    <property type="match status" value="1"/>
</dbReference>
<evidence type="ECO:0000313" key="5">
    <source>
        <dbReference type="WBParaSite" id="Minc3s04253g35861"/>
    </source>
</evidence>
<name>A0A914NC07_MELIC</name>
<feature type="transmembrane region" description="Helical" evidence="2">
    <location>
        <begin position="1503"/>
        <end position="1525"/>
    </location>
</feature>
<feature type="compositionally biased region" description="Basic and acidic residues" evidence="1">
    <location>
        <begin position="512"/>
        <end position="541"/>
    </location>
</feature>
<feature type="region of interest" description="Disordered" evidence="1">
    <location>
        <begin position="1546"/>
        <end position="1575"/>
    </location>
</feature>
<dbReference type="InterPro" id="IPR040676">
    <property type="entry name" value="DUF5641"/>
</dbReference>
<feature type="region of interest" description="Disordered" evidence="1">
    <location>
        <begin position="495"/>
        <end position="560"/>
    </location>
</feature>
<dbReference type="InterPro" id="IPR012337">
    <property type="entry name" value="RNaseH-like_sf"/>
</dbReference>